<comment type="caution">
    <text evidence="7">The sequence shown here is derived from an EMBL/GenBank/DDBJ whole genome shotgun (WGS) entry which is preliminary data.</text>
</comment>
<feature type="transmembrane region" description="Helical" evidence="4">
    <location>
        <begin position="20"/>
        <end position="41"/>
    </location>
</feature>
<sequence length="822" mass="92926">MGFLSWFYQRGVTYYLKRWYFLLASIYHYFSFPVLVTTLFAPWRKVVIEERTGYNIEKYFSNLVFNLISRGVGAVMRIIFLFSGAILLIIAFLGGAVGLVIWMFLPPLGYPVYVRFLNRPEKLVEKIMFRIKTTSDNPLGVIFDNEAGRFVLSHMNLTLGEIVSEAKIDINKLENIKTSSYGELIKHLVESEVWTDEFFRKRQIGKDDLGIAALWWEERRREKSYLGDEEQAFASAGMGAEFLIGYTPNLSKYSTDMGSPRSYSHRLIGRDSELLRIERTLNGGANVMLVGQPGVGKTTVVLAFALRARLGELGSRLAYKKILELDYNSFLSGTQDLNRKKTLMAEILEEAAYSGNTILVIRDIHRITNPEVEGYDFTDVLEGHLKQDELKVIAVLTPVDYERFVSSNLRLRKYFEMVEVVPPSIDDAFRILMEAAKNWEEKQAIILPIPALRQILDGSDKYISEIPFPEKALEMLDSVVLYKEMQGRGNYVVSVDDVNIVLAEKTGISFARLTQQEKSKLTNIENIIHERLVNQEIAVNLIGKSLRGRSVGVKEESRPIGSFLFLGPTGVGKTQTAKVLSNIYYGSEANIIRFDMAEFAGREGLERLIGSVDNNQPGIMTTAIKNRPASLLLLDEMEKATPSVYNLFLTLLDEGSITDAFGRKINCKHLFVIATSNAGAEFIRQLVGKGVAGEDLQNKVLDYIQKQEIFSPEFLNRFDGVVVYEPLKKEHLIQIAWLMLTELQKTLKARNIILEVTDEACGKLAEDGYEPESGARPMRRVVDLVLGDLLGKAILSEEIIPGDRIKIVPGEGSKEYRWEKVK</sequence>
<evidence type="ECO:0000256" key="2">
    <source>
        <dbReference type="ARBA" id="ARBA00022840"/>
    </source>
</evidence>
<dbReference type="PANTHER" id="PTHR11638">
    <property type="entry name" value="ATP-DEPENDENT CLP PROTEASE"/>
    <property type="match status" value="1"/>
</dbReference>
<feature type="domain" description="Clp ATPase C-terminal" evidence="6">
    <location>
        <begin position="727"/>
        <end position="816"/>
    </location>
</feature>
<dbReference type="InterPro" id="IPR027417">
    <property type="entry name" value="P-loop_NTPase"/>
</dbReference>
<dbReference type="SMART" id="SM01086">
    <property type="entry name" value="ClpB_D2-small"/>
    <property type="match status" value="1"/>
</dbReference>
<feature type="domain" description="AAA+ ATPase" evidence="5">
    <location>
        <begin position="283"/>
        <end position="423"/>
    </location>
</feature>
<dbReference type="CDD" id="cd00009">
    <property type="entry name" value="AAA"/>
    <property type="match status" value="1"/>
</dbReference>
<dbReference type="EMBL" id="MGHF01000038">
    <property type="protein sequence ID" value="OGM61490.1"/>
    <property type="molecule type" value="Genomic_DNA"/>
</dbReference>
<evidence type="ECO:0000259" key="6">
    <source>
        <dbReference type="SMART" id="SM01086"/>
    </source>
</evidence>
<keyword evidence="2" id="KW-0067">ATP-binding</keyword>
<dbReference type="InterPro" id="IPR001270">
    <property type="entry name" value="ClpA/B"/>
</dbReference>
<reference evidence="7 8" key="1">
    <citation type="journal article" date="2016" name="Nat. Commun.">
        <title>Thousands of microbial genomes shed light on interconnected biogeochemical processes in an aquifer system.</title>
        <authorList>
            <person name="Anantharaman K."/>
            <person name="Brown C.T."/>
            <person name="Hug L.A."/>
            <person name="Sharon I."/>
            <person name="Castelle C.J."/>
            <person name="Probst A.J."/>
            <person name="Thomas B.C."/>
            <person name="Singh A."/>
            <person name="Wilkins M.J."/>
            <person name="Karaoz U."/>
            <person name="Brodie E.L."/>
            <person name="Williams K.H."/>
            <person name="Hubbard S.S."/>
            <person name="Banfield J.F."/>
        </authorList>
    </citation>
    <scope>NUCLEOTIDE SEQUENCE [LARGE SCALE GENOMIC DNA]</scope>
</reference>
<dbReference type="PRINTS" id="PR00300">
    <property type="entry name" value="CLPPROTEASEA"/>
</dbReference>
<name>A0A1F8BC33_9BACT</name>
<dbReference type="Pfam" id="PF07724">
    <property type="entry name" value="AAA_2"/>
    <property type="match status" value="1"/>
</dbReference>
<dbReference type="GO" id="GO:0005737">
    <property type="term" value="C:cytoplasm"/>
    <property type="evidence" value="ECO:0007669"/>
    <property type="project" value="TreeGrafter"/>
</dbReference>
<dbReference type="InterPro" id="IPR003593">
    <property type="entry name" value="AAA+_ATPase"/>
</dbReference>
<keyword evidence="4" id="KW-0472">Membrane</keyword>
<proteinExistence type="predicted"/>
<dbReference type="InterPro" id="IPR003959">
    <property type="entry name" value="ATPase_AAA_core"/>
</dbReference>
<keyword evidence="4" id="KW-1133">Transmembrane helix</keyword>
<dbReference type="GO" id="GO:0034605">
    <property type="term" value="P:cellular response to heat"/>
    <property type="evidence" value="ECO:0007669"/>
    <property type="project" value="TreeGrafter"/>
</dbReference>
<dbReference type="PANTHER" id="PTHR11638:SF175">
    <property type="entry name" value="ATP-DEPENDENT CLP PROTEASE, ATP-BINDING SUBUNIT CLPC"/>
    <property type="match status" value="1"/>
</dbReference>
<keyword evidence="4" id="KW-0812">Transmembrane</keyword>
<dbReference type="STRING" id="1802519.A2961_00610"/>
<evidence type="ECO:0000313" key="7">
    <source>
        <dbReference type="EMBL" id="OGM61490.1"/>
    </source>
</evidence>
<keyword evidence="3" id="KW-0143">Chaperone</keyword>
<accession>A0A1F8BC33</accession>
<dbReference type="Proteomes" id="UP000177082">
    <property type="component" value="Unassembled WGS sequence"/>
</dbReference>
<evidence type="ECO:0000313" key="8">
    <source>
        <dbReference type="Proteomes" id="UP000177082"/>
    </source>
</evidence>
<dbReference type="AlphaFoldDB" id="A0A1F8BC33"/>
<dbReference type="Gene3D" id="1.10.8.60">
    <property type="match status" value="2"/>
</dbReference>
<gene>
    <name evidence="7" type="ORF">A2961_00610</name>
</gene>
<dbReference type="SUPFAM" id="SSF52540">
    <property type="entry name" value="P-loop containing nucleoside triphosphate hydrolases"/>
    <property type="match status" value="2"/>
</dbReference>
<dbReference type="GO" id="GO:0016887">
    <property type="term" value="F:ATP hydrolysis activity"/>
    <property type="evidence" value="ECO:0007669"/>
    <property type="project" value="InterPro"/>
</dbReference>
<dbReference type="Pfam" id="PF17871">
    <property type="entry name" value="AAA_lid_9"/>
    <property type="match status" value="1"/>
</dbReference>
<dbReference type="CDD" id="cd19499">
    <property type="entry name" value="RecA-like_ClpB_Hsp104-like"/>
    <property type="match status" value="1"/>
</dbReference>
<evidence type="ECO:0008006" key="9">
    <source>
        <dbReference type="Google" id="ProtNLM"/>
    </source>
</evidence>
<feature type="domain" description="AAA+ ATPase" evidence="5">
    <location>
        <begin position="559"/>
        <end position="728"/>
    </location>
</feature>
<organism evidence="7 8">
    <name type="scientific">Candidatus Woesebacteria bacterium RIFCSPLOWO2_01_FULL_39_21</name>
    <dbReference type="NCBI Taxonomy" id="1802519"/>
    <lineage>
        <taxon>Bacteria</taxon>
        <taxon>Candidatus Woeseibacteriota</taxon>
    </lineage>
</organism>
<keyword evidence="1" id="KW-0547">Nucleotide-binding</keyword>
<dbReference type="Gene3D" id="3.40.50.300">
    <property type="entry name" value="P-loop containing nucleotide triphosphate hydrolases"/>
    <property type="match status" value="2"/>
</dbReference>
<dbReference type="Pfam" id="PF10431">
    <property type="entry name" value="ClpB_D2-small"/>
    <property type="match status" value="1"/>
</dbReference>
<evidence type="ECO:0000256" key="3">
    <source>
        <dbReference type="ARBA" id="ARBA00023186"/>
    </source>
</evidence>
<dbReference type="SMART" id="SM00382">
    <property type="entry name" value="AAA"/>
    <property type="match status" value="2"/>
</dbReference>
<protein>
    <recommendedName>
        <fullName evidence="9">Clp R domain-containing protein</fullName>
    </recommendedName>
</protein>
<dbReference type="GO" id="GO:0005524">
    <property type="term" value="F:ATP binding"/>
    <property type="evidence" value="ECO:0007669"/>
    <property type="project" value="UniProtKB-KW"/>
</dbReference>
<evidence type="ECO:0000256" key="1">
    <source>
        <dbReference type="ARBA" id="ARBA00022741"/>
    </source>
</evidence>
<dbReference type="InterPro" id="IPR019489">
    <property type="entry name" value="Clp_ATPase_C"/>
</dbReference>
<evidence type="ECO:0000259" key="5">
    <source>
        <dbReference type="SMART" id="SM00382"/>
    </source>
</evidence>
<evidence type="ECO:0000256" key="4">
    <source>
        <dbReference type="SAM" id="Phobius"/>
    </source>
</evidence>
<dbReference type="Pfam" id="PF00004">
    <property type="entry name" value="AAA"/>
    <property type="match status" value="1"/>
</dbReference>
<dbReference type="InterPro" id="IPR041546">
    <property type="entry name" value="ClpA/ClpB_AAA_lid"/>
</dbReference>
<dbReference type="InterPro" id="IPR050130">
    <property type="entry name" value="ClpA_ClpB"/>
</dbReference>
<feature type="transmembrane region" description="Helical" evidence="4">
    <location>
        <begin position="78"/>
        <end position="105"/>
    </location>
</feature>